<protein>
    <submittedName>
        <fullName evidence="5">Regulatory protein, luxR family</fullName>
    </submittedName>
</protein>
<dbReference type="AlphaFoldDB" id="A0A1M4VLG8"/>
<dbReference type="GO" id="GO:0003677">
    <property type="term" value="F:DNA binding"/>
    <property type="evidence" value="ECO:0007669"/>
    <property type="project" value="UniProtKB-KW"/>
</dbReference>
<sequence length="251" mass="28838">MVNTSLNKILPSLINSIGQRHFYDQVVYSIKALDPISNIRIVSYSKTDHPVFLGDYPMSEIDKVYCESAYLLDPIYDTIYGKNQKELVTLDSLVNDDFRNSIYYDTFYQRLDWCNETNIVIGTNDDTKICIAYSTKDNDLSLKAVHKELTPCINSIKAAILTHERVGSLLQQSQPIEHESLTHKSRHSHLDELNLTKREKEIVGLILEGMSSVSIAEKCFVSEGTVKNHRKNIYRKLNIKSQAELFRNFIQ</sequence>
<dbReference type="SUPFAM" id="SSF46894">
    <property type="entry name" value="C-terminal effector domain of the bipartite response regulators"/>
    <property type="match status" value="1"/>
</dbReference>
<dbReference type="InterPro" id="IPR016032">
    <property type="entry name" value="Sig_transdc_resp-reg_C-effctor"/>
</dbReference>
<dbReference type="GO" id="GO:0006355">
    <property type="term" value="P:regulation of DNA-templated transcription"/>
    <property type="evidence" value="ECO:0007669"/>
    <property type="project" value="InterPro"/>
</dbReference>
<dbReference type="PROSITE" id="PS00622">
    <property type="entry name" value="HTH_LUXR_1"/>
    <property type="match status" value="1"/>
</dbReference>
<organism evidence="5 6">
    <name type="scientific">Marinomonas polaris DSM 16579</name>
    <dbReference type="NCBI Taxonomy" id="1122206"/>
    <lineage>
        <taxon>Bacteria</taxon>
        <taxon>Pseudomonadati</taxon>
        <taxon>Pseudomonadota</taxon>
        <taxon>Gammaproteobacteria</taxon>
        <taxon>Oceanospirillales</taxon>
        <taxon>Oceanospirillaceae</taxon>
        <taxon>Marinomonas</taxon>
    </lineage>
</organism>
<feature type="domain" description="HTH luxR-type" evidence="4">
    <location>
        <begin position="189"/>
        <end position="251"/>
    </location>
</feature>
<evidence type="ECO:0000259" key="4">
    <source>
        <dbReference type="PROSITE" id="PS50043"/>
    </source>
</evidence>
<name>A0A1M4VLG8_9GAMM</name>
<dbReference type="Gene3D" id="1.10.10.10">
    <property type="entry name" value="Winged helix-like DNA-binding domain superfamily/Winged helix DNA-binding domain"/>
    <property type="match status" value="1"/>
</dbReference>
<keyword evidence="1" id="KW-0805">Transcription regulation</keyword>
<evidence type="ECO:0000256" key="2">
    <source>
        <dbReference type="ARBA" id="ARBA00023125"/>
    </source>
</evidence>
<dbReference type="OrthoDB" id="343383at2"/>
<dbReference type="PANTHER" id="PTHR44688:SF16">
    <property type="entry name" value="DNA-BINDING TRANSCRIPTIONAL ACTIVATOR DEVR_DOSR"/>
    <property type="match status" value="1"/>
</dbReference>
<dbReference type="PANTHER" id="PTHR44688">
    <property type="entry name" value="DNA-BINDING TRANSCRIPTIONAL ACTIVATOR DEVR_DOSR"/>
    <property type="match status" value="1"/>
</dbReference>
<gene>
    <name evidence="5" type="ORF">SAMN02745753_00689</name>
</gene>
<keyword evidence="6" id="KW-1185">Reference proteome</keyword>
<dbReference type="Proteomes" id="UP000184517">
    <property type="component" value="Unassembled WGS sequence"/>
</dbReference>
<proteinExistence type="predicted"/>
<evidence type="ECO:0000313" key="6">
    <source>
        <dbReference type="Proteomes" id="UP000184517"/>
    </source>
</evidence>
<dbReference type="PROSITE" id="PS50043">
    <property type="entry name" value="HTH_LUXR_2"/>
    <property type="match status" value="1"/>
</dbReference>
<dbReference type="EMBL" id="FQVF01000003">
    <property type="protein sequence ID" value="SHE69864.1"/>
    <property type="molecule type" value="Genomic_DNA"/>
</dbReference>
<dbReference type="PRINTS" id="PR00038">
    <property type="entry name" value="HTHLUXR"/>
</dbReference>
<keyword evidence="2" id="KW-0238">DNA-binding</keyword>
<dbReference type="InterPro" id="IPR000792">
    <property type="entry name" value="Tscrpt_reg_LuxR_C"/>
</dbReference>
<evidence type="ECO:0000313" key="5">
    <source>
        <dbReference type="EMBL" id="SHE69864.1"/>
    </source>
</evidence>
<dbReference type="InterPro" id="IPR036388">
    <property type="entry name" value="WH-like_DNA-bd_sf"/>
</dbReference>
<dbReference type="CDD" id="cd06170">
    <property type="entry name" value="LuxR_C_like"/>
    <property type="match status" value="1"/>
</dbReference>
<dbReference type="SMART" id="SM00421">
    <property type="entry name" value="HTH_LUXR"/>
    <property type="match status" value="1"/>
</dbReference>
<dbReference type="STRING" id="1122206.SAMN02745753_00689"/>
<evidence type="ECO:0000256" key="3">
    <source>
        <dbReference type="ARBA" id="ARBA00023163"/>
    </source>
</evidence>
<keyword evidence="3" id="KW-0804">Transcription</keyword>
<accession>A0A1M4VLG8</accession>
<evidence type="ECO:0000256" key="1">
    <source>
        <dbReference type="ARBA" id="ARBA00023015"/>
    </source>
</evidence>
<reference evidence="6" key="1">
    <citation type="submission" date="2016-11" db="EMBL/GenBank/DDBJ databases">
        <authorList>
            <person name="Varghese N."/>
            <person name="Submissions S."/>
        </authorList>
    </citation>
    <scope>NUCLEOTIDE SEQUENCE [LARGE SCALE GENOMIC DNA]</scope>
    <source>
        <strain evidence="6">DSM 16579</strain>
    </source>
</reference>
<dbReference type="Pfam" id="PF00196">
    <property type="entry name" value="GerE"/>
    <property type="match status" value="1"/>
</dbReference>
<dbReference type="RefSeq" id="WP_072838322.1">
    <property type="nucleotide sequence ID" value="NZ_FQVF01000003.1"/>
</dbReference>